<name>A0AAW2CKU8_9ROSI</name>
<reference evidence="1 2" key="1">
    <citation type="submission" date="2024-01" db="EMBL/GenBank/DDBJ databases">
        <title>A telomere-to-telomere, gap-free genome of sweet tea (Lithocarpus litseifolius).</title>
        <authorList>
            <person name="Zhou J."/>
        </authorList>
    </citation>
    <scope>NUCLEOTIDE SEQUENCE [LARGE SCALE GENOMIC DNA]</scope>
    <source>
        <strain evidence="1">Zhou-2022a</strain>
        <tissue evidence="1">Leaf</tissue>
    </source>
</reference>
<sequence>MVIEELPSPPLTRKGKEKKGESIWIDPTTTLRQTHNVISDDKLKALSSIPSHKLVSYHVHMLVQVLGESLRLTINYLLKEEKVVMVNSRVELEKAVADFHASGAFGIITFDEFFKGFKLWQRWTMKHLSTTIDYSNLDFEGIDKEMMANERARANEKAGVE</sequence>
<dbReference type="Proteomes" id="UP001459277">
    <property type="component" value="Unassembled WGS sequence"/>
</dbReference>
<evidence type="ECO:0000313" key="2">
    <source>
        <dbReference type="Proteomes" id="UP001459277"/>
    </source>
</evidence>
<proteinExistence type="predicted"/>
<keyword evidence="2" id="KW-1185">Reference proteome</keyword>
<dbReference type="EMBL" id="JAZDWU010000006">
    <property type="protein sequence ID" value="KAK9998118.1"/>
    <property type="molecule type" value="Genomic_DNA"/>
</dbReference>
<protein>
    <submittedName>
        <fullName evidence="1">Uncharacterized protein</fullName>
    </submittedName>
</protein>
<comment type="caution">
    <text evidence="1">The sequence shown here is derived from an EMBL/GenBank/DDBJ whole genome shotgun (WGS) entry which is preliminary data.</text>
</comment>
<accession>A0AAW2CKU8</accession>
<organism evidence="1 2">
    <name type="scientific">Lithocarpus litseifolius</name>
    <dbReference type="NCBI Taxonomy" id="425828"/>
    <lineage>
        <taxon>Eukaryota</taxon>
        <taxon>Viridiplantae</taxon>
        <taxon>Streptophyta</taxon>
        <taxon>Embryophyta</taxon>
        <taxon>Tracheophyta</taxon>
        <taxon>Spermatophyta</taxon>
        <taxon>Magnoliopsida</taxon>
        <taxon>eudicotyledons</taxon>
        <taxon>Gunneridae</taxon>
        <taxon>Pentapetalae</taxon>
        <taxon>rosids</taxon>
        <taxon>fabids</taxon>
        <taxon>Fagales</taxon>
        <taxon>Fagaceae</taxon>
        <taxon>Lithocarpus</taxon>
    </lineage>
</organism>
<dbReference type="AlphaFoldDB" id="A0AAW2CKU8"/>
<gene>
    <name evidence="1" type="ORF">SO802_017721</name>
</gene>
<evidence type="ECO:0000313" key="1">
    <source>
        <dbReference type="EMBL" id="KAK9998118.1"/>
    </source>
</evidence>